<protein>
    <recommendedName>
        <fullName evidence="4">mannosyl-oligosaccharide 1,2-alpha-mannosidase</fullName>
        <ecNumber evidence="4">3.2.1.113</ecNumber>
    </recommendedName>
</protein>
<name>A0A1F5LBA0_PENAI</name>
<dbReference type="GO" id="GO:0016020">
    <property type="term" value="C:membrane"/>
    <property type="evidence" value="ECO:0007669"/>
    <property type="project" value="InterPro"/>
</dbReference>
<dbReference type="InterPro" id="IPR012341">
    <property type="entry name" value="6hp_glycosidase-like_sf"/>
</dbReference>
<keyword evidence="12" id="KW-0479">Metal-binding</keyword>
<accession>A0A1F5LBA0</accession>
<dbReference type="GO" id="GO:0036503">
    <property type="term" value="P:ERAD pathway"/>
    <property type="evidence" value="ECO:0007669"/>
    <property type="project" value="UniProtKB-ARBA"/>
</dbReference>
<dbReference type="Gene3D" id="1.50.10.10">
    <property type="match status" value="1"/>
</dbReference>
<proteinExistence type="inferred from homology"/>
<comment type="pathway">
    <text evidence="2">Protein modification; protein glycosylation.</text>
</comment>
<dbReference type="AlphaFoldDB" id="A0A1F5LBA0"/>
<evidence type="ECO:0000256" key="6">
    <source>
        <dbReference type="ARBA" id="ARBA00022801"/>
    </source>
</evidence>
<dbReference type="GO" id="GO:0004571">
    <property type="term" value="F:mannosyl-oligosaccharide 1,2-alpha-mannosidase activity"/>
    <property type="evidence" value="ECO:0007669"/>
    <property type="project" value="UniProtKB-EC"/>
</dbReference>
<dbReference type="Proteomes" id="UP000177622">
    <property type="component" value="Unassembled WGS sequence"/>
</dbReference>
<dbReference type="PANTHER" id="PTHR11742">
    <property type="entry name" value="MANNOSYL-OLIGOSACCHARIDE ALPHA-1,2-MANNOSIDASE-RELATED"/>
    <property type="match status" value="1"/>
</dbReference>
<evidence type="ECO:0000256" key="3">
    <source>
        <dbReference type="ARBA" id="ARBA00007658"/>
    </source>
</evidence>
<dbReference type="InterPro" id="IPR001382">
    <property type="entry name" value="Glyco_hydro_47"/>
</dbReference>
<organism evidence="13 14">
    <name type="scientific">Penicillium arizonense</name>
    <dbReference type="NCBI Taxonomy" id="1835702"/>
    <lineage>
        <taxon>Eukaryota</taxon>
        <taxon>Fungi</taxon>
        <taxon>Dikarya</taxon>
        <taxon>Ascomycota</taxon>
        <taxon>Pezizomycotina</taxon>
        <taxon>Eurotiomycetes</taxon>
        <taxon>Eurotiomycetidae</taxon>
        <taxon>Eurotiales</taxon>
        <taxon>Aspergillaceae</taxon>
        <taxon>Penicillium</taxon>
    </lineage>
</organism>
<evidence type="ECO:0000256" key="11">
    <source>
        <dbReference type="ARBA" id="ARBA00048605"/>
    </source>
</evidence>
<dbReference type="InterPro" id="IPR036026">
    <property type="entry name" value="Seven-hairpin_glycosidases"/>
</dbReference>
<keyword evidence="14" id="KW-1185">Reference proteome</keyword>
<keyword evidence="9" id="KW-0326">Glycosidase</keyword>
<comment type="catalytic activity">
    <reaction evidence="10">
        <text>N(4)-(alpha-D-Man-(1-&gt;2)-alpha-D-Man-(1-&gt;2)-alpha-D-Man-(1-&gt;3)-[alpha-D-Man-(1-&gt;3)-[alpha-D-Man-(1-&gt;2)-alpha-D-Man-(1-&gt;6)]-alpha-D-Man-(1-&gt;6)]-beta-D-Man-(1-&gt;4)-beta-D-GlcNAc-(1-&gt;4)-beta-D-GlcNAc)-L-asparaginyl-[protein] (N-glucan mannose isomer 8A1,2,3B1,3) + 3 H2O = N(4)-(alpha-D-Man-(1-&gt;3)-[alpha-D-Man-(1-&gt;3)-[alpha-D-Man-(1-&gt;6)]-alpha-D-Man-(1-&gt;6)]-beta-D-Man-(1-&gt;4)-beta-D-GlcNAc-(1-&gt;4)-beta-D-GlcNAc)-L-asparaginyl-[protein] (N-glucan mannose isomer 5A1,2) + 3 beta-D-mannose</text>
        <dbReference type="Rhea" id="RHEA:56028"/>
        <dbReference type="Rhea" id="RHEA-COMP:14358"/>
        <dbReference type="Rhea" id="RHEA-COMP:14367"/>
        <dbReference type="ChEBI" id="CHEBI:15377"/>
        <dbReference type="ChEBI" id="CHEBI:28563"/>
        <dbReference type="ChEBI" id="CHEBI:59087"/>
        <dbReference type="ChEBI" id="CHEBI:60628"/>
        <dbReference type="EC" id="3.2.1.113"/>
    </reaction>
</comment>
<keyword evidence="5" id="KW-0732">Signal</keyword>
<dbReference type="UniPathway" id="UPA00378"/>
<keyword evidence="12" id="KW-0106">Calcium</keyword>
<keyword evidence="8" id="KW-0325">Glycoprotein</keyword>
<dbReference type="GO" id="GO:0005783">
    <property type="term" value="C:endoplasmic reticulum"/>
    <property type="evidence" value="ECO:0007669"/>
    <property type="project" value="TreeGrafter"/>
</dbReference>
<evidence type="ECO:0000256" key="9">
    <source>
        <dbReference type="ARBA" id="ARBA00023295"/>
    </source>
</evidence>
<evidence type="ECO:0000256" key="12">
    <source>
        <dbReference type="PIRSR" id="PIRSR601382-2"/>
    </source>
</evidence>
<dbReference type="InterPro" id="IPR050749">
    <property type="entry name" value="Glycosyl_Hydrolase_47"/>
</dbReference>
<gene>
    <name evidence="13" type="ORF">PENARI_c016G00736</name>
</gene>
<dbReference type="EMBL" id="LXJU01000016">
    <property type="protein sequence ID" value="OGE50503.1"/>
    <property type="molecule type" value="Genomic_DNA"/>
</dbReference>
<comment type="catalytic activity">
    <reaction evidence="11">
        <text>N(4)-(alpha-D-Man-(1-&gt;2)-alpha-D-Man-(1-&gt;2)-alpha-D-Man-(1-&gt;3)-[alpha-D-Man-(1-&gt;2)-alpha-D-Man-(1-&gt;3)-[alpha-D-Man-(1-&gt;2)-alpha-D-Man-(1-&gt;6)]-alpha-D-Man-(1-&gt;6)]-beta-D-Man-(1-&gt;4)-beta-D-GlcNAc-(1-&gt;4)-beta-D-GlcNAc)-L-asparaginyl-[protein] (N-glucan mannose isomer 9A1,2,3B1,2,3) + 4 H2O = N(4)-(alpha-D-Man-(1-&gt;3)-[alpha-D-Man-(1-&gt;3)-[alpha-D-Man-(1-&gt;6)]-alpha-D-Man-(1-&gt;6)]-beta-D-Man-(1-&gt;4)-beta-D-GlcNAc-(1-&gt;4)-beta-D-GlcNAc)-L-asparaginyl-[protein] (N-glucan mannose isomer 5A1,2) + 4 beta-D-mannose</text>
        <dbReference type="Rhea" id="RHEA:56008"/>
        <dbReference type="Rhea" id="RHEA-COMP:14356"/>
        <dbReference type="Rhea" id="RHEA-COMP:14367"/>
        <dbReference type="ChEBI" id="CHEBI:15377"/>
        <dbReference type="ChEBI" id="CHEBI:28563"/>
        <dbReference type="ChEBI" id="CHEBI:59087"/>
        <dbReference type="ChEBI" id="CHEBI:139493"/>
        <dbReference type="EC" id="3.2.1.113"/>
    </reaction>
</comment>
<evidence type="ECO:0000313" key="14">
    <source>
        <dbReference type="Proteomes" id="UP000177622"/>
    </source>
</evidence>
<evidence type="ECO:0000256" key="8">
    <source>
        <dbReference type="ARBA" id="ARBA00023180"/>
    </source>
</evidence>
<evidence type="ECO:0000313" key="13">
    <source>
        <dbReference type="EMBL" id="OGE50503.1"/>
    </source>
</evidence>
<dbReference type="OrthoDB" id="8118055at2759"/>
<evidence type="ECO:0000256" key="7">
    <source>
        <dbReference type="ARBA" id="ARBA00023157"/>
    </source>
</evidence>
<reference evidence="13 14" key="1">
    <citation type="journal article" date="2016" name="Sci. Rep.">
        <title>Penicillium arizonense, a new, genome sequenced fungal species, reveals a high chemical diversity in secreted metabolites.</title>
        <authorList>
            <person name="Grijseels S."/>
            <person name="Nielsen J.C."/>
            <person name="Randelovic M."/>
            <person name="Nielsen J."/>
            <person name="Nielsen K.F."/>
            <person name="Workman M."/>
            <person name="Frisvad J.C."/>
        </authorList>
    </citation>
    <scope>NUCLEOTIDE SEQUENCE [LARGE SCALE GENOMIC DNA]</scope>
    <source>
        <strain evidence="13 14">CBS 141311</strain>
    </source>
</reference>
<evidence type="ECO:0000256" key="1">
    <source>
        <dbReference type="ARBA" id="ARBA00001913"/>
    </source>
</evidence>
<dbReference type="Pfam" id="PF01532">
    <property type="entry name" value="Glyco_hydro_47"/>
    <property type="match status" value="1"/>
</dbReference>
<evidence type="ECO:0000256" key="5">
    <source>
        <dbReference type="ARBA" id="ARBA00022729"/>
    </source>
</evidence>
<dbReference type="GO" id="GO:0005509">
    <property type="term" value="F:calcium ion binding"/>
    <property type="evidence" value="ECO:0007669"/>
    <property type="project" value="InterPro"/>
</dbReference>
<evidence type="ECO:0000256" key="2">
    <source>
        <dbReference type="ARBA" id="ARBA00004922"/>
    </source>
</evidence>
<dbReference type="EC" id="3.2.1.113" evidence="4"/>
<dbReference type="RefSeq" id="XP_022485951.1">
    <property type="nucleotide sequence ID" value="XM_022633949.1"/>
</dbReference>
<dbReference type="SUPFAM" id="SSF48225">
    <property type="entry name" value="Seven-hairpin glycosidases"/>
    <property type="match status" value="1"/>
</dbReference>
<comment type="cofactor">
    <cofactor evidence="1 12">
        <name>Ca(2+)</name>
        <dbReference type="ChEBI" id="CHEBI:29108"/>
    </cofactor>
</comment>
<keyword evidence="7" id="KW-1015">Disulfide bond</keyword>
<dbReference type="GO" id="GO:0005975">
    <property type="term" value="P:carbohydrate metabolic process"/>
    <property type="evidence" value="ECO:0007669"/>
    <property type="project" value="InterPro"/>
</dbReference>
<sequence>MSDFRYFPAWLNRHMVCIPHYGDTRWQEYNWEIFQALDTHRSAAVPYAEISDVNAPGGGELVNLVSSFYFVEVLKYLYLSFTETGVLSLDEWVSNTESHPYLIQSKYASS</sequence>
<evidence type="ECO:0000256" key="4">
    <source>
        <dbReference type="ARBA" id="ARBA00012238"/>
    </source>
</evidence>
<dbReference type="PANTHER" id="PTHR11742:SF101">
    <property type="entry name" value="MANNOSYL-OLIGOSACCHARIDE ALPHA-1,2-MANNOSIDASE 1B"/>
    <property type="match status" value="1"/>
</dbReference>
<keyword evidence="6" id="KW-0378">Hydrolase</keyword>
<comment type="caution">
    <text evidence="13">The sequence shown here is derived from an EMBL/GenBank/DDBJ whole genome shotgun (WGS) entry which is preliminary data.</text>
</comment>
<comment type="similarity">
    <text evidence="3">Belongs to the glycosyl hydrolase 47 family.</text>
</comment>
<feature type="binding site" evidence="12">
    <location>
        <position position="96"/>
    </location>
    <ligand>
        <name>Ca(2+)</name>
        <dbReference type="ChEBI" id="CHEBI:29108"/>
    </ligand>
</feature>
<dbReference type="GeneID" id="34578683"/>
<evidence type="ECO:0000256" key="10">
    <source>
        <dbReference type="ARBA" id="ARBA00047669"/>
    </source>
</evidence>
<dbReference type="STRING" id="1835702.A0A1F5LBA0"/>